<evidence type="ECO:0000313" key="14">
    <source>
        <dbReference type="Proteomes" id="UP000694388"/>
    </source>
</evidence>
<dbReference type="GO" id="GO:0009952">
    <property type="term" value="P:anterior/posterior pattern specification"/>
    <property type="evidence" value="ECO:0007669"/>
    <property type="project" value="TreeGrafter"/>
</dbReference>
<dbReference type="GO" id="GO:0000978">
    <property type="term" value="F:RNA polymerase II cis-regulatory region sequence-specific DNA binding"/>
    <property type="evidence" value="ECO:0007669"/>
    <property type="project" value="TreeGrafter"/>
</dbReference>
<comment type="subcellular location">
    <subcellularLocation>
        <location evidence="1 9 10">Nucleus</location>
    </subcellularLocation>
</comment>
<evidence type="ECO:0000256" key="7">
    <source>
        <dbReference type="ARBA" id="ARBA00023163"/>
    </source>
</evidence>
<keyword evidence="6 9" id="KW-0371">Homeobox</keyword>
<evidence type="ECO:0000256" key="1">
    <source>
        <dbReference type="ARBA" id="ARBA00004123"/>
    </source>
</evidence>
<dbReference type="InterPro" id="IPR001356">
    <property type="entry name" value="HD"/>
</dbReference>
<dbReference type="CDD" id="cd00086">
    <property type="entry name" value="homeodomain"/>
    <property type="match status" value="1"/>
</dbReference>
<evidence type="ECO:0000313" key="13">
    <source>
        <dbReference type="Ensembl" id="ENSEBUP00000009132.1"/>
    </source>
</evidence>
<feature type="compositionally biased region" description="Polar residues" evidence="11">
    <location>
        <begin position="79"/>
        <end position="103"/>
    </location>
</feature>
<dbReference type="AlphaFoldDB" id="A0A8C4Q2Y5"/>
<keyword evidence="14" id="KW-1185">Reference proteome</keyword>
<evidence type="ECO:0000256" key="4">
    <source>
        <dbReference type="ARBA" id="ARBA00023015"/>
    </source>
</evidence>
<dbReference type="GeneTree" id="ENSGT00940000160027"/>
<dbReference type="GO" id="GO:0005634">
    <property type="term" value="C:nucleus"/>
    <property type="evidence" value="ECO:0007669"/>
    <property type="project" value="UniProtKB-SubCell"/>
</dbReference>
<evidence type="ECO:0000256" key="11">
    <source>
        <dbReference type="SAM" id="MobiDB-lite"/>
    </source>
</evidence>
<dbReference type="InterPro" id="IPR009057">
    <property type="entry name" value="Homeodomain-like_sf"/>
</dbReference>
<protein>
    <submittedName>
        <fullName evidence="13">Homeobox D3a</fullName>
    </submittedName>
</protein>
<evidence type="ECO:0000256" key="10">
    <source>
        <dbReference type="RuleBase" id="RU000682"/>
    </source>
</evidence>
<reference evidence="13" key="2">
    <citation type="submission" date="2025-09" db="UniProtKB">
        <authorList>
            <consortium name="Ensembl"/>
        </authorList>
    </citation>
    <scope>IDENTIFICATION</scope>
</reference>
<feature type="region of interest" description="Disordered" evidence="11">
    <location>
        <begin position="384"/>
        <end position="434"/>
    </location>
</feature>
<organism evidence="13 14">
    <name type="scientific">Eptatretus burgeri</name>
    <name type="common">Inshore hagfish</name>
    <dbReference type="NCBI Taxonomy" id="7764"/>
    <lineage>
        <taxon>Eukaryota</taxon>
        <taxon>Metazoa</taxon>
        <taxon>Chordata</taxon>
        <taxon>Craniata</taxon>
        <taxon>Vertebrata</taxon>
        <taxon>Cyclostomata</taxon>
        <taxon>Myxini</taxon>
        <taxon>Myxiniformes</taxon>
        <taxon>Myxinidae</taxon>
        <taxon>Eptatretinae</taxon>
        <taxon>Eptatretus</taxon>
    </lineage>
</organism>
<proteinExistence type="inferred from homology"/>
<dbReference type="Pfam" id="PF13293">
    <property type="entry name" value="DUF4074"/>
    <property type="match status" value="1"/>
</dbReference>
<dbReference type="InterPro" id="IPR017970">
    <property type="entry name" value="Homeobox_CS"/>
</dbReference>
<dbReference type="Pfam" id="PF00046">
    <property type="entry name" value="Homeodomain"/>
    <property type="match status" value="1"/>
</dbReference>
<dbReference type="SUPFAM" id="SSF46689">
    <property type="entry name" value="Homeodomain-like"/>
    <property type="match status" value="1"/>
</dbReference>
<feature type="region of interest" description="Disordered" evidence="11">
    <location>
        <begin position="136"/>
        <end position="167"/>
    </location>
</feature>
<reference evidence="13" key="1">
    <citation type="submission" date="2025-08" db="UniProtKB">
        <authorList>
            <consortium name="Ensembl"/>
        </authorList>
    </citation>
    <scope>IDENTIFICATION</scope>
</reference>
<feature type="compositionally biased region" description="Basic and acidic residues" evidence="11">
    <location>
        <begin position="156"/>
        <end position="167"/>
    </location>
</feature>
<name>A0A8C4Q2Y5_EPTBU</name>
<feature type="region of interest" description="Disordered" evidence="11">
    <location>
        <begin position="46"/>
        <end position="121"/>
    </location>
</feature>
<dbReference type="Gene3D" id="1.10.10.60">
    <property type="entry name" value="Homeodomain-like"/>
    <property type="match status" value="1"/>
</dbReference>
<keyword evidence="8 9" id="KW-0539">Nucleus</keyword>
<dbReference type="InterPro" id="IPR020479">
    <property type="entry name" value="HD_metazoa"/>
</dbReference>
<evidence type="ECO:0000259" key="12">
    <source>
        <dbReference type="PROSITE" id="PS50071"/>
    </source>
</evidence>
<accession>A0A8C4Q2Y5</accession>
<dbReference type="PANTHER" id="PTHR45664">
    <property type="entry name" value="PROTEIN ZERKNUELLT 1-RELATED"/>
    <property type="match status" value="1"/>
</dbReference>
<dbReference type="PROSITE" id="PS00032">
    <property type="entry name" value="ANTENNAPEDIA"/>
    <property type="match status" value="1"/>
</dbReference>
<evidence type="ECO:0000256" key="5">
    <source>
        <dbReference type="ARBA" id="ARBA00023125"/>
    </source>
</evidence>
<feature type="region of interest" description="Disordered" evidence="11">
    <location>
        <begin position="247"/>
        <end position="271"/>
    </location>
</feature>
<evidence type="ECO:0000256" key="8">
    <source>
        <dbReference type="ARBA" id="ARBA00023242"/>
    </source>
</evidence>
<keyword evidence="7" id="KW-0804">Transcription</keyword>
<feature type="compositionally biased region" description="Low complexity" evidence="11">
    <location>
        <begin position="256"/>
        <end position="267"/>
    </location>
</feature>
<comment type="similarity">
    <text evidence="2">Belongs to the Antp homeobox family.</text>
</comment>
<sequence length="434" mass="46184">MQKATFYDNSAVFGVYPYQAPANGYSYEAQAYGSAHDYGRSQCSLHPTSLPKGGELGGPSCLRPVSAGGGGQPSLPAAQPSQEKQVAQPGNLSPASNAPTGASSAKGGGKPLVGSAPGASSANMSKQIFPWMKESRQNTKHKNGSPAPGSVLHWSHQKEPEQAKSKDEVIRRNLVGDSCSEKSPTGQPSKRARTAYTSAQLVELEKEFHFNRYLCRPRRVEMANLLNLTERQIKIWFQNRRMKYKKDQKAKGIMGSPGSQSPSRSPQLNPVGPVSYSTALHNMGNSVPYDVGSPTAFPKSHHNAYSITGPYGASLSNCPPTPKRYGGAALTGDYNPHTLHPTDGYCGPGLQGSPVYGNFVEPMTASGGPPAMFNLSHLQTHHSSPAGLDFNGAASMAPGPHPHGPCNSHPTYTDLTSHHPPPGSLQDMPKLTHL</sequence>
<dbReference type="Ensembl" id="ENSEBUT00000009651.1">
    <property type="protein sequence ID" value="ENSEBUP00000009132.1"/>
    <property type="gene ID" value="ENSEBUG00000005902.1"/>
</dbReference>
<feature type="DNA-binding region" description="Homeobox" evidence="9">
    <location>
        <begin position="189"/>
        <end position="248"/>
    </location>
</feature>
<dbReference type="PROSITE" id="PS00027">
    <property type="entry name" value="HOMEOBOX_1"/>
    <property type="match status" value="1"/>
</dbReference>
<dbReference type="InterPro" id="IPR025281">
    <property type="entry name" value="DUF4074"/>
</dbReference>
<keyword evidence="3" id="KW-0217">Developmental protein</keyword>
<dbReference type="PANTHER" id="PTHR45664:SF5">
    <property type="entry name" value="HOMEOBOX PROTEIN HOX-D3"/>
    <property type="match status" value="1"/>
</dbReference>
<dbReference type="GO" id="GO:0048704">
    <property type="term" value="P:embryonic skeletal system morphogenesis"/>
    <property type="evidence" value="ECO:0007669"/>
    <property type="project" value="TreeGrafter"/>
</dbReference>
<dbReference type="PROSITE" id="PS50071">
    <property type="entry name" value="HOMEOBOX_2"/>
    <property type="match status" value="1"/>
</dbReference>
<evidence type="ECO:0000256" key="3">
    <source>
        <dbReference type="ARBA" id="ARBA00022473"/>
    </source>
</evidence>
<keyword evidence="4" id="KW-0805">Transcription regulation</keyword>
<dbReference type="SMART" id="SM00389">
    <property type="entry name" value="HOX"/>
    <property type="match status" value="1"/>
</dbReference>
<feature type="domain" description="Homeobox" evidence="12">
    <location>
        <begin position="187"/>
        <end position="247"/>
    </location>
</feature>
<evidence type="ECO:0000256" key="2">
    <source>
        <dbReference type="ARBA" id="ARBA00009107"/>
    </source>
</evidence>
<dbReference type="GO" id="GO:0000981">
    <property type="term" value="F:DNA-binding transcription factor activity, RNA polymerase II-specific"/>
    <property type="evidence" value="ECO:0007669"/>
    <property type="project" value="InterPro"/>
</dbReference>
<keyword evidence="5 9" id="KW-0238">DNA-binding</keyword>
<dbReference type="Proteomes" id="UP000694388">
    <property type="component" value="Unplaced"/>
</dbReference>
<evidence type="ECO:0000256" key="9">
    <source>
        <dbReference type="PROSITE-ProRule" id="PRU00108"/>
    </source>
</evidence>
<dbReference type="InterPro" id="IPR001827">
    <property type="entry name" value="Homeobox_Antennapedia_CS"/>
</dbReference>
<dbReference type="PRINTS" id="PR00024">
    <property type="entry name" value="HOMEOBOX"/>
</dbReference>
<evidence type="ECO:0000256" key="6">
    <source>
        <dbReference type="ARBA" id="ARBA00023155"/>
    </source>
</evidence>